<evidence type="ECO:0008006" key="4">
    <source>
        <dbReference type="Google" id="ProtNLM"/>
    </source>
</evidence>
<dbReference type="EMBL" id="OIVN01000558">
    <property type="protein sequence ID" value="SPC82157.1"/>
    <property type="molecule type" value="Genomic_DNA"/>
</dbReference>
<accession>A0A2N9ETM6</accession>
<protein>
    <recommendedName>
        <fullName evidence="4">WEB family protein</fullName>
    </recommendedName>
</protein>
<feature type="coiled-coil region" evidence="1">
    <location>
        <begin position="5"/>
        <end position="97"/>
    </location>
</feature>
<evidence type="ECO:0000256" key="1">
    <source>
        <dbReference type="SAM" id="Coils"/>
    </source>
</evidence>
<dbReference type="PANTHER" id="PTHR35164">
    <property type="entry name" value="EXPRESSED PROTEIN"/>
    <property type="match status" value="1"/>
</dbReference>
<dbReference type="PANTHER" id="PTHR35164:SF9">
    <property type="entry name" value="EXPRESSED PROTEIN"/>
    <property type="match status" value="1"/>
</dbReference>
<feature type="compositionally biased region" description="Basic and acidic residues" evidence="2">
    <location>
        <begin position="473"/>
        <end position="495"/>
    </location>
</feature>
<dbReference type="AlphaFoldDB" id="A0A2N9ETM6"/>
<reference evidence="3" key="1">
    <citation type="submission" date="2018-02" db="EMBL/GenBank/DDBJ databases">
        <authorList>
            <person name="Cohen D.B."/>
            <person name="Kent A.D."/>
        </authorList>
    </citation>
    <scope>NUCLEOTIDE SEQUENCE</scope>
</reference>
<feature type="coiled-coil region" evidence="1">
    <location>
        <begin position="240"/>
        <end position="450"/>
    </location>
</feature>
<gene>
    <name evidence="3" type="ORF">FSB_LOCUS10039</name>
</gene>
<sequence>MQQHMGQLEEEVKMAKEQLYVTEKERDRALDELKEMKRLAEEANIRLSDALSTKKVTHIQRELKSVQDSLSIASQELNIKEKNINYLKLELEKAKQLKLKLGQRDASLDKFKGEFSSLETSEANTIALSSGSKIRIQELEEEVKKGKELEKKTFDSLVVQTKQLEQNKILLEESKLEIASLREQVEILNGSSRQNNASRSVPEDNLSMKKALESLKSELLLAKENLAHAQGGERLALSKAKSLIQEMDLLKNELMLVTEAEENGKKAMDDLAVALKEVATEANQVKEKLSVTQAELEYTKGEAENLKVLLKSVEDKHKELLDESRKEADRFKNTSERLRLEAEETLLAYNGKETGFVDCIKRAEEERFAAHEENNRLLELLTAAENKTMVSKEENQKLRDILKQALNEANVAKEAAAIARAENSQLKDSLAEKEDALNFLTRENENLRANEAASFENIKEMKRLISETLTTEFKKEDKDKSSTKESKKEDKELGRKFKTQNSMDKEHKDGNIQSKAIGFNVKEVKLHNKHKDVNEDPENDEGLGGSIFDIVTTPNSSAAHHGIKSSSVFTGDREKVHSEKFDHLDATSFDSRKKRALLRRFGDLIRRNLHRKEPLSE</sequence>
<feature type="coiled-coil region" evidence="1">
    <location>
        <begin position="164"/>
        <end position="191"/>
    </location>
</feature>
<organism evidence="3">
    <name type="scientific">Fagus sylvatica</name>
    <name type="common">Beechnut</name>
    <dbReference type="NCBI Taxonomy" id="28930"/>
    <lineage>
        <taxon>Eukaryota</taxon>
        <taxon>Viridiplantae</taxon>
        <taxon>Streptophyta</taxon>
        <taxon>Embryophyta</taxon>
        <taxon>Tracheophyta</taxon>
        <taxon>Spermatophyta</taxon>
        <taxon>Magnoliopsida</taxon>
        <taxon>eudicotyledons</taxon>
        <taxon>Gunneridae</taxon>
        <taxon>Pentapetalae</taxon>
        <taxon>rosids</taxon>
        <taxon>fabids</taxon>
        <taxon>Fagales</taxon>
        <taxon>Fagaceae</taxon>
        <taxon>Fagus</taxon>
    </lineage>
</organism>
<evidence type="ECO:0000313" key="3">
    <source>
        <dbReference type="EMBL" id="SPC82157.1"/>
    </source>
</evidence>
<name>A0A2N9ETM6_FAGSY</name>
<evidence type="ECO:0000256" key="2">
    <source>
        <dbReference type="SAM" id="MobiDB-lite"/>
    </source>
</evidence>
<feature type="region of interest" description="Disordered" evidence="2">
    <location>
        <begin position="473"/>
        <end position="506"/>
    </location>
</feature>
<keyword evidence="1" id="KW-0175">Coiled coil</keyword>
<proteinExistence type="predicted"/>